<feature type="domain" description="Rhodanese" evidence="2">
    <location>
        <begin position="34"/>
        <end position="106"/>
    </location>
</feature>
<dbReference type="InterPro" id="IPR050229">
    <property type="entry name" value="GlpE_sulfurtransferase"/>
</dbReference>
<evidence type="ECO:0000256" key="1">
    <source>
        <dbReference type="SAM" id="SignalP"/>
    </source>
</evidence>
<dbReference type="SMART" id="SM00450">
    <property type="entry name" value="RHOD"/>
    <property type="match status" value="1"/>
</dbReference>
<name>A0A2T3KT62_PHOLD</name>
<evidence type="ECO:0000313" key="4">
    <source>
        <dbReference type="Proteomes" id="UP000240530"/>
    </source>
</evidence>
<comment type="caution">
    <text evidence="3">The sequence shown here is derived from an EMBL/GenBank/DDBJ whole genome shotgun (WGS) entry which is preliminary data.</text>
</comment>
<dbReference type="InterPro" id="IPR001763">
    <property type="entry name" value="Rhodanese-like_dom"/>
</dbReference>
<organism evidence="3 4">
    <name type="scientific">Photobacterium leiognathi subsp. mandapamensis</name>
    <name type="common">Photobacterium mandapamensis</name>
    <dbReference type="NCBI Taxonomy" id="48408"/>
    <lineage>
        <taxon>Bacteria</taxon>
        <taxon>Pseudomonadati</taxon>
        <taxon>Pseudomonadota</taxon>
        <taxon>Gammaproteobacteria</taxon>
        <taxon>Vibrionales</taxon>
        <taxon>Vibrionaceae</taxon>
        <taxon>Photobacterium</taxon>
    </lineage>
</organism>
<dbReference type="AlphaFoldDB" id="A0A2T3KT62"/>
<dbReference type="InterPro" id="IPR036873">
    <property type="entry name" value="Rhodanese-like_dom_sf"/>
</dbReference>
<feature type="chain" id="PRO_5015673116" evidence="1">
    <location>
        <begin position="22"/>
        <end position="120"/>
    </location>
</feature>
<protein>
    <submittedName>
        <fullName evidence="3">Rhodanese-like domain-containing protein</fullName>
    </submittedName>
</protein>
<keyword evidence="1" id="KW-0732">Signal</keyword>
<accession>A0A2T3KT62</accession>
<sequence>MKKTRSLTALLFTLFPAISFAKNVTPDEFWQIEKAQQPLIIDVRTPEEFSKGHLANAINIPFDQITTIENYLTDKSKPILLYCRSGRRAELAENTLYTLGYKETFNGMSYQLLQKAKPKD</sequence>
<evidence type="ECO:0000259" key="2">
    <source>
        <dbReference type="PROSITE" id="PS50206"/>
    </source>
</evidence>
<dbReference type="Proteomes" id="UP000240530">
    <property type="component" value="Unassembled WGS sequence"/>
</dbReference>
<proteinExistence type="predicted"/>
<dbReference type="SUPFAM" id="SSF52821">
    <property type="entry name" value="Rhodanese/Cell cycle control phosphatase"/>
    <property type="match status" value="1"/>
</dbReference>
<evidence type="ECO:0000313" key="3">
    <source>
        <dbReference type="EMBL" id="PSV09702.1"/>
    </source>
</evidence>
<dbReference type="Pfam" id="PF00581">
    <property type="entry name" value="Rhodanese"/>
    <property type="match status" value="1"/>
</dbReference>
<feature type="signal peptide" evidence="1">
    <location>
        <begin position="1"/>
        <end position="21"/>
    </location>
</feature>
<gene>
    <name evidence="3" type="ORF">C0W93_13795</name>
</gene>
<dbReference type="PANTHER" id="PTHR43031">
    <property type="entry name" value="FAD-DEPENDENT OXIDOREDUCTASE"/>
    <property type="match status" value="1"/>
</dbReference>
<dbReference type="PANTHER" id="PTHR43031:SF1">
    <property type="entry name" value="PYRIDINE NUCLEOTIDE-DISULPHIDE OXIDOREDUCTASE"/>
    <property type="match status" value="1"/>
</dbReference>
<reference evidence="3 4" key="1">
    <citation type="submission" date="2018-03" db="EMBL/GenBank/DDBJ databases">
        <title>Whole genome sequencing of Histamine producing bacteria.</title>
        <authorList>
            <person name="Butler K."/>
        </authorList>
    </citation>
    <scope>NUCLEOTIDE SEQUENCE [LARGE SCALE GENOMIC DNA]</scope>
    <source>
        <strain evidence="3 4">Res.4.1</strain>
    </source>
</reference>
<dbReference type="Gene3D" id="3.40.250.10">
    <property type="entry name" value="Rhodanese-like domain"/>
    <property type="match status" value="1"/>
</dbReference>
<dbReference type="CDD" id="cd00158">
    <property type="entry name" value="RHOD"/>
    <property type="match status" value="1"/>
</dbReference>
<dbReference type="PROSITE" id="PS50206">
    <property type="entry name" value="RHODANESE_3"/>
    <property type="match status" value="1"/>
</dbReference>
<dbReference type="EMBL" id="PYNS01000016">
    <property type="protein sequence ID" value="PSV09702.1"/>
    <property type="molecule type" value="Genomic_DNA"/>
</dbReference>